<evidence type="ECO:0000256" key="2">
    <source>
        <dbReference type="SAM" id="Coils"/>
    </source>
</evidence>
<dbReference type="PROSITE" id="PS50202">
    <property type="entry name" value="MSP"/>
    <property type="match status" value="1"/>
</dbReference>
<feature type="coiled-coil region" evidence="2">
    <location>
        <begin position="313"/>
        <end position="354"/>
    </location>
</feature>
<feature type="domain" description="MSP" evidence="4">
    <location>
        <begin position="15"/>
        <end position="135"/>
    </location>
</feature>
<dbReference type="Gene3D" id="2.60.40.10">
    <property type="entry name" value="Immunoglobulins"/>
    <property type="match status" value="1"/>
</dbReference>
<keyword evidence="2" id="KW-0175">Coiled coil</keyword>
<dbReference type="InterPro" id="IPR013783">
    <property type="entry name" value="Ig-like_fold"/>
</dbReference>
<dbReference type="SUPFAM" id="SSF49354">
    <property type="entry name" value="PapD-like"/>
    <property type="match status" value="1"/>
</dbReference>
<name>A0A9Q0GIY4_9ROSI</name>
<proteinExistence type="inferred from homology"/>
<dbReference type="GO" id="GO:0061817">
    <property type="term" value="P:endoplasmic reticulum-plasma membrane tethering"/>
    <property type="evidence" value="ECO:0007669"/>
    <property type="project" value="TreeGrafter"/>
</dbReference>
<comment type="caution">
    <text evidence="5">The sequence shown here is derived from an EMBL/GenBank/DDBJ whole genome shotgun (WGS) entry which is preliminary data.</text>
</comment>
<reference evidence="5" key="2">
    <citation type="journal article" date="2023" name="Plants (Basel)">
        <title>Annotation of the Turnera subulata (Passifloraceae) Draft Genome Reveals the S-Locus Evolved after the Divergence of Turneroideae from Passifloroideae in a Stepwise Manner.</title>
        <authorList>
            <person name="Henning P.M."/>
            <person name="Roalson E.H."/>
            <person name="Mir W."/>
            <person name="McCubbin A.G."/>
            <person name="Shore J.S."/>
        </authorList>
    </citation>
    <scope>NUCLEOTIDE SEQUENCE</scope>
    <source>
        <strain evidence="5">F60SS</strain>
    </source>
</reference>
<dbReference type="FunFam" id="2.60.40.10:FF:000813">
    <property type="entry name" value="Vesicle-associated protein 1-1"/>
    <property type="match status" value="1"/>
</dbReference>
<evidence type="ECO:0000256" key="3">
    <source>
        <dbReference type="SAM" id="Phobius"/>
    </source>
</evidence>
<protein>
    <recommendedName>
        <fullName evidence="4">MSP domain-containing protein</fullName>
    </recommendedName>
</protein>
<sequence length="392" mass="44232">MTTYYGNEKQQQQQLLQIQPKELKFVFELKKQSTCLVRLTNNTYHHVAFKVKTTSPKSYCVRPNVGIIEPKAICEFTVTMQAQKVAPPDMICKDKFLIQSAVVPAGTTDKDITPAMFVRDVGKHVNEVKLRVALVSPSESPVMSPINGVLKQGPFFEDPELKDSVINTVESFPPSHKVGKDTEIEKLNDQVFNVVKHVEMKPKKDVVDNQESKSTKPVDYKKLNDQVFNTEEIDIKTKDVNNLQHKLSEVANGMHWINEEQLNPVKDDKLKVEKETIIETQQKEGKDMDFAKVKVDEPISLPADKEQKLVSDIEGLKSKLGFLESKLNEAESTISKLTEERRVSIQERTKLQEELAMLKSGKIVKTVHVGFPLLFVVMVALISVVVGSLLHA</sequence>
<dbReference type="InterPro" id="IPR000535">
    <property type="entry name" value="MSP_dom"/>
</dbReference>
<dbReference type="OrthoDB" id="264603at2759"/>
<dbReference type="EMBL" id="JAKUCV010000518">
    <property type="protein sequence ID" value="KAJ4849697.1"/>
    <property type="molecule type" value="Genomic_DNA"/>
</dbReference>
<dbReference type="GO" id="GO:0090158">
    <property type="term" value="P:endoplasmic reticulum membrane organization"/>
    <property type="evidence" value="ECO:0007669"/>
    <property type="project" value="TreeGrafter"/>
</dbReference>
<organism evidence="5 6">
    <name type="scientific">Turnera subulata</name>
    <dbReference type="NCBI Taxonomy" id="218843"/>
    <lineage>
        <taxon>Eukaryota</taxon>
        <taxon>Viridiplantae</taxon>
        <taxon>Streptophyta</taxon>
        <taxon>Embryophyta</taxon>
        <taxon>Tracheophyta</taxon>
        <taxon>Spermatophyta</taxon>
        <taxon>Magnoliopsida</taxon>
        <taxon>eudicotyledons</taxon>
        <taxon>Gunneridae</taxon>
        <taxon>Pentapetalae</taxon>
        <taxon>rosids</taxon>
        <taxon>fabids</taxon>
        <taxon>Malpighiales</taxon>
        <taxon>Passifloraceae</taxon>
        <taxon>Turnera</taxon>
    </lineage>
</organism>
<accession>A0A9Q0GIY4</accession>
<evidence type="ECO:0000256" key="1">
    <source>
        <dbReference type="ARBA" id="ARBA00008932"/>
    </source>
</evidence>
<keyword evidence="3" id="KW-1133">Transmembrane helix</keyword>
<gene>
    <name evidence="5" type="ORF">Tsubulata_006723</name>
</gene>
<evidence type="ECO:0000313" key="6">
    <source>
        <dbReference type="Proteomes" id="UP001141552"/>
    </source>
</evidence>
<dbReference type="Proteomes" id="UP001141552">
    <property type="component" value="Unassembled WGS sequence"/>
</dbReference>
<comment type="similarity">
    <text evidence="1">Belongs to the VAMP-associated protein (VAP) (TC 9.B.17) family.</text>
</comment>
<dbReference type="GO" id="GO:0005789">
    <property type="term" value="C:endoplasmic reticulum membrane"/>
    <property type="evidence" value="ECO:0007669"/>
    <property type="project" value="InterPro"/>
</dbReference>
<dbReference type="GO" id="GO:0005886">
    <property type="term" value="C:plasma membrane"/>
    <property type="evidence" value="ECO:0007669"/>
    <property type="project" value="TreeGrafter"/>
</dbReference>
<evidence type="ECO:0000313" key="5">
    <source>
        <dbReference type="EMBL" id="KAJ4849697.1"/>
    </source>
</evidence>
<keyword evidence="6" id="KW-1185">Reference proteome</keyword>
<feature type="transmembrane region" description="Helical" evidence="3">
    <location>
        <begin position="369"/>
        <end position="390"/>
    </location>
</feature>
<dbReference type="Pfam" id="PF00635">
    <property type="entry name" value="Motile_Sperm"/>
    <property type="match status" value="1"/>
</dbReference>
<dbReference type="PANTHER" id="PTHR10809:SF45">
    <property type="entry name" value="VESICLE-ASSOCIATED PROTEIN 2-2"/>
    <property type="match status" value="1"/>
</dbReference>
<dbReference type="AlphaFoldDB" id="A0A9Q0GIY4"/>
<dbReference type="PANTHER" id="PTHR10809">
    <property type="entry name" value="VESICLE-ASSOCIATED MEMBRANE PROTEIN-ASSOCIATED PROTEIN"/>
    <property type="match status" value="1"/>
</dbReference>
<dbReference type="InterPro" id="IPR016763">
    <property type="entry name" value="VAP"/>
</dbReference>
<evidence type="ECO:0000259" key="4">
    <source>
        <dbReference type="PROSITE" id="PS50202"/>
    </source>
</evidence>
<keyword evidence="3" id="KW-0472">Membrane</keyword>
<keyword evidence="3" id="KW-0812">Transmembrane</keyword>
<dbReference type="InterPro" id="IPR008962">
    <property type="entry name" value="PapD-like_sf"/>
</dbReference>
<reference evidence="5" key="1">
    <citation type="submission" date="2022-02" db="EMBL/GenBank/DDBJ databases">
        <authorList>
            <person name="Henning P.M."/>
            <person name="McCubbin A.G."/>
            <person name="Shore J.S."/>
        </authorList>
    </citation>
    <scope>NUCLEOTIDE SEQUENCE</scope>
    <source>
        <strain evidence="5">F60SS</strain>
        <tissue evidence="5">Leaves</tissue>
    </source>
</reference>